<dbReference type="EMBL" id="METP01000007">
    <property type="protein sequence ID" value="OGC07209.1"/>
    <property type="molecule type" value="Genomic_DNA"/>
</dbReference>
<dbReference type="AlphaFoldDB" id="A0A1F4RG92"/>
<gene>
    <name evidence="1" type="ORF">A3H38_03270</name>
</gene>
<reference evidence="1 2" key="1">
    <citation type="journal article" date="2016" name="Nat. Commun.">
        <title>Thousands of microbial genomes shed light on interconnected biogeochemical processes in an aquifer system.</title>
        <authorList>
            <person name="Anantharaman K."/>
            <person name="Brown C.T."/>
            <person name="Hug L.A."/>
            <person name="Sharon I."/>
            <person name="Castelle C.J."/>
            <person name="Probst A.J."/>
            <person name="Thomas B.C."/>
            <person name="Singh A."/>
            <person name="Wilkins M.J."/>
            <person name="Karaoz U."/>
            <person name="Brodie E.L."/>
            <person name="Williams K.H."/>
            <person name="Hubbard S.S."/>
            <person name="Banfield J.F."/>
        </authorList>
    </citation>
    <scope>NUCLEOTIDE SEQUENCE [LARGE SCALE GENOMIC DNA]</scope>
</reference>
<comment type="caution">
    <text evidence="1">The sequence shown here is derived from an EMBL/GenBank/DDBJ whole genome shotgun (WGS) entry which is preliminary data.</text>
</comment>
<protein>
    <submittedName>
        <fullName evidence="1">Uncharacterized protein</fullName>
    </submittedName>
</protein>
<sequence>MKCPLCGKEFNKSEALCSSCPFHDGCDLTRCPNCGYEFVSESKVVNFFKKLLVKRRKNQCPAEK</sequence>
<name>A0A1F4RG92_UNCSA</name>
<dbReference type="Proteomes" id="UP000176938">
    <property type="component" value="Unassembled WGS sequence"/>
</dbReference>
<evidence type="ECO:0000313" key="1">
    <source>
        <dbReference type="EMBL" id="OGC07209.1"/>
    </source>
</evidence>
<evidence type="ECO:0000313" key="2">
    <source>
        <dbReference type="Proteomes" id="UP000176938"/>
    </source>
</evidence>
<proteinExistence type="predicted"/>
<organism evidence="1 2">
    <name type="scientific">candidate division WOR-1 bacterium RIFCSPLOWO2_02_FULL_46_20</name>
    <dbReference type="NCBI Taxonomy" id="1802567"/>
    <lineage>
        <taxon>Bacteria</taxon>
        <taxon>Bacillati</taxon>
        <taxon>Saganbacteria</taxon>
    </lineage>
</organism>
<accession>A0A1F4RG92</accession>